<dbReference type="Proteomes" id="UP001158576">
    <property type="component" value="Chromosome XSR"/>
</dbReference>
<sequence>MQKPRYLQRAIASFQQRRRKSREQRLDAVVLPKEVEILLSDGDLTRDFREFLQIIGLPDLIAYVNFVLSVLSLQTEQNQSEKQSEITKEEVVGIYTRYLKPYAHERLDIDWIARTKVERRINSGLLIPEIFNEALQLASARFVTKLSKFLQSTGVPLN</sequence>
<dbReference type="Gene3D" id="1.10.167.10">
    <property type="entry name" value="Regulator of G-protein Signalling 4, domain 2"/>
    <property type="match status" value="1"/>
</dbReference>
<evidence type="ECO:0000313" key="3">
    <source>
        <dbReference type="Proteomes" id="UP001158576"/>
    </source>
</evidence>
<evidence type="ECO:0000313" key="2">
    <source>
        <dbReference type="EMBL" id="CAG5098687.1"/>
    </source>
</evidence>
<reference evidence="2 3" key="1">
    <citation type="submission" date="2021-04" db="EMBL/GenBank/DDBJ databases">
        <authorList>
            <person name="Bliznina A."/>
        </authorList>
    </citation>
    <scope>NUCLEOTIDE SEQUENCE [LARGE SCALE GENOMIC DNA]</scope>
</reference>
<dbReference type="InterPro" id="IPR036305">
    <property type="entry name" value="RGS_sf"/>
</dbReference>
<feature type="domain" description="RGS" evidence="1">
    <location>
        <begin position="34"/>
        <end position="136"/>
    </location>
</feature>
<accession>A0ABN7SNL0</accession>
<evidence type="ECO:0000259" key="1">
    <source>
        <dbReference type="PROSITE" id="PS50132"/>
    </source>
</evidence>
<name>A0ABN7SNL0_OIKDI</name>
<dbReference type="InterPro" id="IPR016137">
    <property type="entry name" value="RGS"/>
</dbReference>
<dbReference type="PROSITE" id="PS50132">
    <property type="entry name" value="RGS"/>
    <property type="match status" value="1"/>
</dbReference>
<protein>
    <submittedName>
        <fullName evidence="2">Oidioi.mRNA.OKI2018_I69.XSR.g15888.t1.cds</fullName>
    </submittedName>
</protein>
<keyword evidence="3" id="KW-1185">Reference proteome</keyword>
<dbReference type="InterPro" id="IPR044926">
    <property type="entry name" value="RGS_subdomain_2"/>
</dbReference>
<organism evidence="2 3">
    <name type="scientific">Oikopleura dioica</name>
    <name type="common">Tunicate</name>
    <dbReference type="NCBI Taxonomy" id="34765"/>
    <lineage>
        <taxon>Eukaryota</taxon>
        <taxon>Metazoa</taxon>
        <taxon>Chordata</taxon>
        <taxon>Tunicata</taxon>
        <taxon>Appendicularia</taxon>
        <taxon>Copelata</taxon>
        <taxon>Oikopleuridae</taxon>
        <taxon>Oikopleura</taxon>
    </lineage>
</organism>
<dbReference type="SUPFAM" id="SSF48097">
    <property type="entry name" value="Regulator of G-protein signaling, RGS"/>
    <property type="match status" value="1"/>
</dbReference>
<gene>
    <name evidence="2" type="ORF">OKIOD_LOCUS7446</name>
</gene>
<dbReference type="EMBL" id="OU015569">
    <property type="protein sequence ID" value="CAG5098687.1"/>
    <property type="molecule type" value="Genomic_DNA"/>
</dbReference>
<proteinExistence type="predicted"/>